<dbReference type="Pfam" id="PF13420">
    <property type="entry name" value="Acetyltransf_4"/>
    <property type="match status" value="1"/>
</dbReference>
<gene>
    <name evidence="2" type="ordered locus">Strop_0082</name>
</gene>
<organism evidence="2 3">
    <name type="scientific">Salinispora tropica (strain ATCC BAA-916 / DSM 44818 / JCM 13857 / NBRC 105044 / CNB-440)</name>
    <dbReference type="NCBI Taxonomy" id="369723"/>
    <lineage>
        <taxon>Bacteria</taxon>
        <taxon>Bacillati</taxon>
        <taxon>Actinomycetota</taxon>
        <taxon>Actinomycetes</taxon>
        <taxon>Micromonosporales</taxon>
        <taxon>Micromonosporaceae</taxon>
        <taxon>Salinispora</taxon>
    </lineage>
</organism>
<dbReference type="GO" id="GO:0016747">
    <property type="term" value="F:acyltransferase activity, transferring groups other than amino-acyl groups"/>
    <property type="evidence" value="ECO:0007669"/>
    <property type="project" value="InterPro"/>
</dbReference>
<proteinExistence type="predicted"/>
<dbReference type="KEGG" id="stp:Strop_0082"/>
<feature type="domain" description="N-acetyltransferase" evidence="1">
    <location>
        <begin position="5"/>
        <end position="161"/>
    </location>
</feature>
<dbReference type="EMBL" id="CP000667">
    <property type="protein sequence ID" value="ABP52567.1"/>
    <property type="molecule type" value="Genomic_DNA"/>
</dbReference>
<sequence length="192" mass="21212">MSAPVTVREATAADWPAVTDIVNHYIATTTLNLHTEARTLQDWTADWTRYRERYPWLVATDDDRVVGVAYAGPWKARNAYDWCAEVTGYVSTDMRGRRVGHALYRSLLAVLDAQGFRSQIAVIGLPNDPSAGFHESFGFRHVGTLAGVGFKNGTWLDVGFWQRSAGDTSQAPDPLLPCADVLKEVLDAVGRE</sequence>
<dbReference type="AlphaFoldDB" id="A4X117"/>
<dbReference type="InterPro" id="IPR016181">
    <property type="entry name" value="Acyl_CoA_acyltransferase"/>
</dbReference>
<evidence type="ECO:0000313" key="2">
    <source>
        <dbReference type="EMBL" id="ABP52567.1"/>
    </source>
</evidence>
<evidence type="ECO:0000259" key="1">
    <source>
        <dbReference type="PROSITE" id="PS51186"/>
    </source>
</evidence>
<dbReference type="PANTHER" id="PTHR43072:SF8">
    <property type="entry name" value="ACYLTRANSFERASE FABY-RELATED"/>
    <property type="match status" value="1"/>
</dbReference>
<accession>A4X117</accession>
<reference evidence="3" key="1">
    <citation type="journal article" date="2007" name="Proc. Natl. Acad. Sci. U.S.A.">
        <title>Genome sequencing reveals complex secondary metabolome in the marine actinomycete Salinispora tropica.</title>
        <authorList>
            <person name="Udwary D.W."/>
            <person name="Zeigler L."/>
            <person name="Asolkar R.N."/>
            <person name="Singan V."/>
            <person name="Lapidus A."/>
            <person name="Fenical W."/>
            <person name="Jensen P.R."/>
            <person name="Moore B.S."/>
        </authorList>
    </citation>
    <scope>NUCLEOTIDE SEQUENCE [LARGE SCALE GENOMIC DNA]</scope>
    <source>
        <strain evidence="3">ATCC BAA-916 / DSM 44818 / CNB-440</strain>
    </source>
</reference>
<dbReference type="PANTHER" id="PTHR43072">
    <property type="entry name" value="N-ACETYLTRANSFERASE"/>
    <property type="match status" value="1"/>
</dbReference>
<dbReference type="Gene3D" id="3.40.630.30">
    <property type="match status" value="1"/>
</dbReference>
<keyword evidence="2" id="KW-0808">Transferase</keyword>
<dbReference type="CDD" id="cd04301">
    <property type="entry name" value="NAT_SF"/>
    <property type="match status" value="1"/>
</dbReference>
<keyword evidence="3" id="KW-1185">Reference proteome</keyword>
<evidence type="ECO:0000313" key="3">
    <source>
        <dbReference type="Proteomes" id="UP000000235"/>
    </source>
</evidence>
<protein>
    <submittedName>
        <fullName evidence="2">GCN5-related N-acetyltransferase</fullName>
    </submittedName>
</protein>
<dbReference type="eggNOG" id="COG1247">
    <property type="taxonomic scope" value="Bacteria"/>
</dbReference>
<dbReference type="SUPFAM" id="SSF55729">
    <property type="entry name" value="Acyl-CoA N-acyltransferases (Nat)"/>
    <property type="match status" value="1"/>
</dbReference>
<dbReference type="Proteomes" id="UP000000235">
    <property type="component" value="Chromosome"/>
</dbReference>
<dbReference type="InterPro" id="IPR000182">
    <property type="entry name" value="GNAT_dom"/>
</dbReference>
<dbReference type="HOGENOM" id="CLU_013985_4_2_11"/>
<dbReference type="RefSeq" id="WP_011904004.1">
    <property type="nucleotide sequence ID" value="NC_009380.1"/>
</dbReference>
<name>A4X117_SALTO</name>
<dbReference type="PROSITE" id="PS51186">
    <property type="entry name" value="GNAT"/>
    <property type="match status" value="1"/>
</dbReference>